<evidence type="ECO:0000313" key="4">
    <source>
        <dbReference type="Proteomes" id="UP001165121"/>
    </source>
</evidence>
<keyword evidence="4" id="KW-1185">Reference proteome</keyword>
<organism evidence="3 4">
    <name type="scientific">Phytophthora fragariaefolia</name>
    <dbReference type="NCBI Taxonomy" id="1490495"/>
    <lineage>
        <taxon>Eukaryota</taxon>
        <taxon>Sar</taxon>
        <taxon>Stramenopiles</taxon>
        <taxon>Oomycota</taxon>
        <taxon>Peronosporomycetes</taxon>
        <taxon>Peronosporales</taxon>
        <taxon>Peronosporaceae</taxon>
        <taxon>Phytophthora</taxon>
    </lineage>
</organism>
<dbReference type="InterPro" id="IPR005162">
    <property type="entry name" value="Retrotrans_gag_dom"/>
</dbReference>
<gene>
    <name evidence="3" type="ORF">Pfra01_000337700</name>
</gene>
<feature type="domain" description="Retrotransposon gag" evidence="2">
    <location>
        <begin position="72"/>
        <end position="146"/>
    </location>
</feature>
<reference evidence="3" key="1">
    <citation type="submission" date="2023-04" db="EMBL/GenBank/DDBJ databases">
        <title>Phytophthora fragariaefolia NBRC 109709.</title>
        <authorList>
            <person name="Ichikawa N."/>
            <person name="Sato H."/>
            <person name="Tonouchi N."/>
        </authorList>
    </citation>
    <scope>NUCLEOTIDE SEQUENCE</scope>
    <source>
        <strain evidence="3">NBRC 109709</strain>
    </source>
</reference>
<dbReference type="Proteomes" id="UP001165121">
    <property type="component" value="Unassembled WGS sequence"/>
</dbReference>
<feature type="region of interest" description="Disordered" evidence="1">
    <location>
        <begin position="200"/>
        <end position="256"/>
    </location>
</feature>
<comment type="caution">
    <text evidence="3">The sequence shown here is derived from an EMBL/GenBank/DDBJ whole genome shotgun (WGS) entry which is preliminary data.</text>
</comment>
<evidence type="ECO:0000259" key="2">
    <source>
        <dbReference type="Pfam" id="PF03732"/>
    </source>
</evidence>
<name>A0A9W6U0B0_9STRA</name>
<dbReference type="OrthoDB" id="125496at2759"/>
<proteinExistence type="predicted"/>
<feature type="compositionally biased region" description="Acidic residues" evidence="1">
    <location>
        <begin position="8"/>
        <end position="19"/>
    </location>
</feature>
<protein>
    <submittedName>
        <fullName evidence="3">Unnamed protein product</fullName>
    </submittedName>
</protein>
<evidence type="ECO:0000313" key="3">
    <source>
        <dbReference type="EMBL" id="GMF22659.1"/>
    </source>
</evidence>
<evidence type="ECO:0000256" key="1">
    <source>
        <dbReference type="SAM" id="MobiDB-lite"/>
    </source>
</evidence>
<dbReference type="Pfam" id="PF03732">
    <property type="entry name" value="Retrotrans_gag"/>
    <property type="match status" value="1"/>
</dbReference>
<dbReference type="EMBL" id="BSXT01000260">
    <property type="protein sequence ID" value="GMF22659.1"/>
    <property type="molecule type" value="Genomic_DNA"/>
</dbReference>
<sequence>MRRRYQPDDDSSSEDEGYDADGGVQRTRRPFGQIKPFSGRSNKSENSVQWLRSLIYEMKGIRAPPNEWCMPFELSLRDEALHWHRQLPKKTKRQWNALSEASINYYCSQFNQSAEGRYDSAKRENKEHISDYLNRLNGYARNADIQFDNGGRKARDHARRFLETCGDRGLERRLCHVRVRDIHELEEMITDILRIEERSTPRTTEFTSARGRDRSDRSSYAGSEQGSDGSWRSNEEWGDKLPPDERGRYLAAANEC</sequence>
<dbReference type="AlphaFoldDB" id="A0A9W6U0B0"/>
<feature type="region of interest" description="Disordered" evidence="1">
    <location>
        <begin position="1"/>
        <end position="43"/>
    </location>
</feature>
<accession>A0A9W6U0B0</accession>
<feature type="compositionally biased region" description="Basic and acidic residues" evidence="1">
    <location>
        <begin position="233"/>
        <end position="248"/>
    </location>
</feature>